<dbReference type="SUPFAM" id="SSF56954">
    <property type="entry name" value="Outer membrane efflux proteins (OEP)"/>
    <property type="match status" value="1"/>
</dbReference>
<keyword evidence="4" id="KW-1134">Transmembrane beta strand</keyword>
<dbReference type="EMBL" id="JACHEK010000001">
    <property type="protein sequence ID" value="MBB6142362.1"/>
    <property type="molecule type" value="Genomic_DNA"/>
</dbReference>
<dbReference type="Gene3D" id="1.20.1600.10">
    <property type="entry name" value="Outer membrane efflux proteins (OEP)"/>
    <property type="match status" value="1"/>
</dbReference>
<evidence type="ECO:0000256" key="5">
    <source>
        <dbReference type="ARBA" id="ARBA00022692"/>
    </source>
</evidence>
<keyword evidence="10" id="KW-1185">Reference proteome</keyword>
<accession>A0A841JLV8</accession>
<protein>
    <submittedName>
        <fullName evidence="9">Outer membrane protein TolC</fullName>
    </submittedName>
</protein>
<dbReference type="GO" id="GO:0015562">
    <property type="term" value="F:efflux transmembrane transporter activity"/>
    <property type="evidence" value="ECO:0007669"/>
    <property type="project" value="InterPro"/>
</dbReference>
<dbReference type="Proteomes" id="UP000538666">
    <property type="component" value="Unassembled WGS sequence"/>
</dbReference>
<dbReference type="GO" id="GO:1990281">
    <property type="term" value="C:efflux pump complex"/>
    <property type="evidence" value="ECO:0007669"/>
    <property type="project" value="TreeGrafter"/>
</dbReference>
<evidence type="ECO:0000256" key="1">
    <source>
        <dbReference type="ARBA" id="ARBA00004442"/>
    </source>
</evidence>
<feature type="signal peptide" evidence="8">
    <location>
        <begin position="1"/>
        <end position="37"/>
    </location>
</feature>
<dbReference type="PIRSF" id="PIRSF001892">
    <property type="entry name" value="CyaE"/>
    <property type="match status" value="1"/>
</dbReference>
<dbReference type="AlphaFoldDB" id="A0A841JLV8"/>
<evidence type="ECO:0000256" key="8">
    <source>
        <dbReference type="SAM" id="SignalP"/>
    </source>
</evidence>
<reference evidence="9 10" key="1">
    <citation type="submission" date="2020-08" db="EMBL/GenBank/DDBJ databases">
        <title>Genomic Encyclopedia of Type Strains, Phase IV (KMG-IV): sequencing the most valuable type-strain genomes for metagenomic binning, comparative biology and taxonomic classification.</title>
        <authorList>
            <person name="Goeker M."/>
        </authorList>
    </citation>
    <scope>NUCLEOTIDE SEQUENCE [LARGE SCALE GENOMIC DNA]</scope>
    <source>
        <strain evidence="9 10">DSM 103733</strain>
    </source>
</reference>
<evidence type="ECO:0000256" key="2">
    <source>
        <dbReference type="ARBA" id="ARBA00007613"/>
    </source>
</evidence>
<dbReference type="GO" id="GO:0015288">
    <property type="term" value="F:porin activity"/>
    <property type="evidence" value="ECO:0007669"/>
    <property type="project" value="TreeGrafter"/>
</dbReference>
<dbReference type="InterPro" id="IPR003423">
    <property type="entry name" value="OMP_efflux"/>
</dbReference>
<proteinExistence type="inferred from homology"/>
<comment type="caution">
    <text evidence="9">The sequence shown here is derived from an EMBL/GenBank/DDBJ whole genome shotgun (WGS) entry which is preliminary data.</text>
</comment>
<comment type="similarity">
    <text evidence="2">Belongs to the outer membrane factor (OMF) (TC 1.B.17) family.</text>
</comment>
<evidence type="ECO:0000313" key="9">
    <source>
        <dbReference type="EMBL" id="MBB6142362.1"/>
    </source>
</evidence>
<evidence type="ECO:0000313" key="10">
    <source>
        <dbReference type="Proteomes" id="UP000538666"/>
    </source>
</evidence>
<dbReference type="PANTHER" id="PTHR30026:SF20">
    <property type="entry name" value="OUTER MEMBRANE PROTEIN TOLC"/>
    <property type="match status" value="1"/>
</dbReference>
<dbReference type="GO" id="GO:0009279">
    <property type="term" value="C:cell outer membrane"/>
    <property type="evidence" value="ECO:0007669"/>
    <property type="project" value="UniProtKB-SubCell"/>
</dbReference>
<dbReference type="InterPro" id="IPR051906">
    <property type="entry name" value="TolC-like"/>
</dbReference>
<dbReference type="RefSeq" id="WP_231581108.1">
    <property type="nucleotide sequence ID" value="NZ_JACHEK010000001.1"/>
</dbReference>
<dbReference type="PANTHER" id="PTHR30026">
    <property type="entry name" value="OUTER MEMBRANE PROTEIN TOLC"/>
    <property type="match status" value="1"/>
</dbReference>
<dbReference type="InterPro" id="IPR028351">
    <property type="entry name" value="CyaE"/>
</dbReference>
<name>A0A841JLV8_9BACT</name>
<sequence length="495" mass="54543">MFPIHRMRPRAFNGTRQILQVASIALMMVPAASHCFAQSVPDSPDKVWHSKAEQSLDRELAARPEAKYDIDAAKVYTLAELIDLAQRHNPETRVTWEQARARAAAVGIARAAFLPTIAAVALAATERTATLVNQYFQRQTIAVFEPTLHVEYLVFDFGGRGGAVDVAKANLLIANLEFNNTHREVIFKVSSAYYRLLNAMGQREAAEVSLKNAQTVEEDAQNRLDNGLATRPDLLEATAARAQADYDLQATIGAEDIARGDLATAMGLPPEIQFKVQDIRELSTPNAMVDSVDQEIDRAFAQRPELMQQVARVRSAEGTIRQARSTYFPTLGFSGDGGEARAYGQTNLFPGGYAEGEVWTVGLQLKWTLFDGTRREHEIAEAKAEKRAAQANIDALRDQISDEVWTAYSNMRTALRQQQAATALLTASDQSYEAARESYGYGVRNLLDVVSAQKTLAQARSEEILARTQLLLQVADLAFRTGDLIQVQPPPKPAP</sequence>
<keyword evidence="3" id="KW-0813">Transport</keyword>
<evidence type="ECO:0000256" key="3">
    <source>
        <dbReference type="ARBA" id="ARBA00022448"/>
    </source>
</evidence>
<keyword evidence="7" id="KW-0998">Cell outer membrane</keyword>
<organism evidence="9 10">
    <name type="scientific">Silvibacterium bohemicum</name>
    <dbReference type="NCBI Taxonomy" id="1577686"/>
    <lineage>
        <taxon>Bacteria</taxon>
        <taxon>Pseudomonadati</taxon>
        <taxon>Acidobacteriota</taxon>
        <taxon>Terriglobia</taxon>
        <taxon>Terriglobales</taxon>
        <taxon>Acidobacteriaceae</taxon>
        <taxon>Silvibacterium</taxon>
    </lineage>
</organism>
<dbReference type="Pfam" id="PF02321">
    <property type="entry name" value="OEP"/>
    <property type="match status" value="2"/>
</dbReference>
<comment type="subcellular location">
    <subcellularLocation>
        <location evidence="1">Cell outer membrane</location>
    </subcellularLocation>
</comment>
<feature type="chain" id="PRO_5032390707" evidence="8">
    <location>
        <begin position="38"/>
        <end position="495"/>
    </location>
</feature>
<keyword evidence="6" id="KW-0472">Membrane</keyword>
<gene>
    <name evidence="9" type="ORF">HNQ77_000300</name>
</gene>
<evidence type="ECO:0000256" key="7">
    <source>
        <dbReference type="ARBA" id="ARBA00023237"/>
    </source>
</evidence>
<keyword evidence="8" id="KW-0732">Signal</keyword>
<keyword evidence="5" id="KW-0812">Transmembrane</keyword>
<evidence type="ECO:0000256" key="4">
    <source>
        <dbReference type="ARBA" id="ARBA00022452"/>
    </source>
</evidence>
<evidence type="ECO:0000256" key="6">
    <source>
        <dbReference type="ARBA" id="ARBA00023136"/>
    </source>
</evidence>